<sequence>MRQLLLSTVMICAASLAQAEDAALIVGIADYDTLRDVRGAGRVTDAVPSLQRLGFSVYGTGGSGDVQVQANAFSDAAANADRLVAVLTGQFVTDGQRTWLMPANAASPKPFTVANGAISVETVLATLEQTPGAAVLVLGHDERSDENLGDGLSRGIGDLDVPSGVTVVEGSVAAASDLLSDVIATPGGDVIAGVRGSRDLTGSGFMPASLVLIKSDARPSTPPPAVSTPPVASVPNGSAEATVWEQARAADDQAAYTRYLDRYPDGPHASAAVERLRELRDPNLAYRKVEDALNLPLEARRAIQRDLQVLGYDTRGIDGIFGPGSRGAIKQWQAANSMSETGFLSAEQIGLIDTQANTRSIKLEAEAKARRETELRADRAYWAQTGVSGKRRDLRDYLERYPDGLYAKQAQEAIAAFRARDRAAAASADNEAWDKAVKRNDIAGYRRYLSDQPEGAFREEATSRVTALNRADDNKAQTEAAQAGERALALDPISLRLVEARLSQLGLDPGTVDGNIDSDTRGAIRRYQRDRQINATGYLDQATVSQMLTDAFR</sequence>
<evidence type="ECO:0000259" key="2">
    <source>
        <dbReference type="Pfam" id="PF01471"/>
    </source>
</evidence>
<dbReference type="Proteomes" id="UP000183987">
    <property type="component" value="Unassembled WGS sequence"/>
</dbReference>
<dbReference type="InterPro" id="IPR036366">
    <property type="entry name" value="PGBDSf"/>
</dbReference>
<dbReference type="AlphaFoldDB" id="A0A1M5C945"/>
<dbReference type="InterPro" id="IPR036365">
    <property type="entry name" value="PGBD-like_sf"/>
</dbReference>
<feature type="domain" description="Peptidoglycan binding-like" evidence="2">
    <location>
        <begin position="496"/>
        <end position="547"/>
    </location>
</feature>
<dbReference type="InterPro" id="IPR002477">
    <property type="entry name" value="Peptidoglycan-bd-like"/>
</dbReference>
<dbReference type="Pfam" id="PF01471">
    <property type="entry name" value="PG_binding_1"/>
    <property type="match status" value="2"/>
</dbReference>
<name>A0A1M5C945_LOKAT</name>
<feature type="domain" description="Peptidoglycan binding-like" evidence="2">
    <location>
        <begin position="298"/>
        <end position="347"/>
    </location>
</feature>
<dbReference type="Gene3D" id="1.10.101.10">
    <property type="entry name" value="PGBD-like superfamily/PGBD"/>
    <property type="match status" value="2"/>
</dbReference>
<proteinExistence type="predicted"/>
<reference evidence="4" key="1">
    <citation type="submission" date="2016-11" db="EMBL/GenBank/DDBJ databases">
        <authorList>
            <person name="Varghese N."/>
            <person name="Submissions S."/>
        </authorList>
    </citation>
    <scope>NUCLEOTIDE SEQUENCE [LARGE SCALE GENOMIC DNA]</scope>
    <source>
        <strain evidence="4">DSM 29326</strain>
    </source>
</reference>
<dbReference type="STRING" id="366533.SAMN05444339_10771"/>
<protein>
    <submittedName>
        <fullName evidence="3">Putative peptidoglycan binding domain-containing protein</fullName>
    </submittedName>
</protein>
<keyword evidence="4" id="KW-1185">Reference proteome</keyword>
<dbReference type="RefSeq" id="WP_072857946.1">
    <property type="nucleotide sequence ID" value="NZ_FQUE01000007.1"/>
</dbReference>
<evidence type="ECO:0000313" key="3">
    <source>
        <dbReference type="EMBL" id="SHF51190.1"/>
    </source>
</evidence>
<keyword evidence="1" id="KW-0732">Signal</keyword>
<dbReference type="EMBL" id="FQUE01000007">
    <property type="protein sequence ID" value="SHF51190.1"/>
    <property type="molecule type" value="Genomic_DNA"/>
</dbReference>
<dbReference type="OrthoDB" id="8092964at2"/>
<feature type="chain" id="PRO_5012928718" evidence="1">
    <location>
        <begin position="20"/>
        <end position="553"/>
    </location>
</feature>
<organism evidence="3 4">
    <name type="scientific">Loktanella atrilutea</name>
    <dbReference type="NCBI Taxonomy" id="366533"/>
    <lineage>
        <taxon>Bacteria</taxon>
        <taxon>Pseudomonadati</taxon>
        <taxon>Pseudomonadota</taxon>
        <taxon>Alphaproteobacteria</taxon>
        <taxon>Rhodobacterales</taxon>
        <taxon>Roseobacteraceae</taxon>
        <taxon>Loktanella</taxon>
    </lineage>
</organism>
<evidence type="ECO:0000256" key="1">
    <source>
        <dbReference type="SAM" id="SignalP"/>
    </source>
</evidence>
<evidence type="ECO:0000313" key="4">
    <source>
        <dbReference type="Proteomes" id="UP000183987"/>
    </source>
</evidence>
<feature type="signal peptide" evidence="1">
    <location>
        <begin position="1"/>
        <end position="19"/>
    </location>
</feature>
<gene>
    <name evidence="3" type="ORF">SAMN05444339_10771</name>
</gene>
<dbReference type="SUPFAM" id="SSF47090">
    <property type="entry name" value="PGBD-like"/>
    <property type="match status" value="2"/>
</dbReference>
<accession>A0A1M5C945</accession>